<keyword evidence="2" id="KW-1185">Reference proteome</keyword>
<accession>A0A7C8MV27</accession>
<dbReference type="AlphaFoldDB" id="A0A7C8MV27"/>
<evidence type="ECO:0000313" key="1">
    <source>
        <dbReference type="EMBL" id="KAF2877704.1"/>
    </source>
</evidence>
<protein>
    <submittedName>
        <fullName evidence="1">Uncharacterized protein</fullName>
    </submittedName>
</protein>
<reference evidence="1 2" key="1">
    <citation type="submission" date="2020-01" db="EMBL/GenBank/DDBJ databases">
        <authorList>
            <consortium name="DOE Joint Genome Institute"/>
            <person name="Haridas S."/>
            <person name="Albert R."/>
            <person name="Binder M."/>
            <person name="Bloem J."/>
            <person name="Labutti K."/>
            <person name="Salamov A."/>
            <person name="Andreopoulos B."/>
            <person name="Baker S.E."/>
            <person name="Barry K."/>
            <person name="Bills G."/>
            <person name="Bluhm B.H."/>
            <person name="Cannon C."/>
            <person name="Castanera R."/>
            <person name="Culley D.E."/>
            <person name="Daum C."/>
            <person name="Ezra D."/>
            <person name="Gonzalez J.B."/>
            <person name="Henrissat B."/>
            <person name="Kuo A."/>
            <person name="Liang C."/>
            <person name="Lipzen A."/>
            <person name="Lutzoni F."/>
            <person name="Magnuson J."/>
            <person name="Mondo S."/>
            <person name="Nolan M."/>
            <person name="Ohm R."/>
            <person name="Pangilinan J."/>
            <person name="Park H.-J.H."/>
            <person name="Ramirez L."/>
            <person name="Alfaro M."/>
            <person name="Sun H."/>
            <person name="Tritt A."/>
            <person name="Yoshinaga Y."/>
            <person name="Zwiers L.-H.L."/>
            <person name="Turgeon B.G."/>
            <person name="Goodwin S.B."/>
            <person name="Spatafora J.W."/>
            <person name="Crous P.W."/>
            <person name="Grigoriev I.V."/>
        </authorList>
    </citation>
    <scope>NUCLEOTIDE SEQUENCE [LARGE SCALE GENOMIC DNA]</scope>
    <source>
        <strain evidence="1 2">CBS 611.86</strain>
    </source>
</reference>
<name>A0A7C8MV27_9PLEO</name>
<evidence type="ECO:0000313" key="2">
    <source>
        <dbReference type="Proteomes" id="UP000481861"/>
    </source>
</evidence>
<organism evidence="1 2">
    <name type="scientific">Massariosphaeria phaeospora</name>
    <dbReference type="NCBI Taxonomy" id="100035"/>
    <lineage>
        <taxon>Eukaryota</taxon>
        <taxon>Fungi</taxon>
        <taxon>Dikarya</taxon>
        <taxon>Ascomycota</taxon>
        <taxon>Pezizomycotina</taxon>
        <taxon>Dothideomycetes</taxon>
        <taxon>Pleosporomycetidae</taxon>
        <taxon>Pleosporales</taxon>
        <taxon>Pleosporales incertae sedis</taxon>
        <taxon>Massariosphaeria</taxon>
    </lineage>
</organism>
<dbReference type="Proteomes" id="UP000481861">
    <property type="component" value="Unassembled WGS sequence"/>
</dbReference>
<comment type="caution">
    <text evidence="1">The sequence shown here is derived from an EMBL/GenBank/DDBJ whole genome shotgun (WGS) entry which is preliminary data.</text>
</comment>
<proteinExistence type="predicted"/>
<dbReference type="EMBL" id="JAADJZ010000002">
    <property type="protein sequence ID" value="KAF2877704.1"/>
    <property type="molecule type" value="Genomic_DNA"/>
</dbReference>
<gene>
    <name evidence="1" type="ORF">BDV95DRAFT_155587</name>
</gene>
<sequence>MVAGTHVGLSITWDYIGGELPLRLLRREPRYGQTSSQIPSKSATEPTSIGGCPVELRTQVQSDFYQYSALLSTVFCSSASSLRQFCFHFSFLFSSSTAPHSHLRSKHGPTHWNVTTFLPAYVPWAHFTTVRRLSRNLGRDVGGQYALKRQLQSLSQPYVEGEADLGGATLSNNPTLRPGSNNA</sequence>